<dbReference type="Gene3D" id="3.30.460.10">
    <property type="entry name" value="Beta Polymerase, domain 2"/>
    <property type="match status" value="1"/>
</dbReference>
<dbReference type="AlphaFoldDB" id="A0A0B5EPV2"/>
<dbReference type="GO" id="GO:0051607">
    <property type="term" value="P:defense response to virus"/>
    <property type="evidence" value="ECO:0007669"/>
    <property type="project" value="UniProtKB-KW"/>
</dbReference>
<sequence length="303" mass="34210">MARQLTVTQRLALINRWKNPPGPSEQLRLARAERMVKEAVDRHGPFRGLDITVAAKGSYPNKTNVRGDSDVDIMVKLNDPFHTDGVAPWWFGEQADAGTWTATTLREEVHAALTNRFGWVDADHNIAFYVPEVVGSHPSIDVVPCFKWVKYDFSAPGGQYVGSVVHGRNRKKVINWPELQLANGRAKNSDTNLRYKFVVRVLKNAENDLTTQGVIKALPSYFSECLIYNVPDHVLLAGDFDDAVRESLREVSRQLSGIRFGSQRMMEPNGIKKVFGEGQKWTEKDARDLVEGAWYYLGYKGCR</sequence>
<dbReference type="GO" id="GO:0016779">
    <property type="term" value="F:nucleotidyltransferase activity"/>
    <property type="evidence" value="ECO:0007669"/>
    <property type="project" value="InterPro"/>
</dbReference>
<reference evidence="6 7" key="1">
    <citation type="submission" date="2015-01" db="EMBL/GenBank/DDBJ databases">
        <title>Enhanced salinomycin production by adjusting the supply of polyketide extender units in Streptomyce albus DSM 41398.</title>
        <authorList>
            <person name="Lu C."/>
        </authorList>
    </citation>
    <scope>NUCLEOTIDE SEQUENCE [LARGE SCALE GENOMIC DNA]</scope>
    <source>
        <strain evidence="7">ATCC 21838 / DSM 41398 / FERM P-419 / JCM 4703 / NBRC 107858</strain>
    </source>
</reference>
<organism evidence="6 7">
    <name type="scientific">Streptomyces albus (strain ATCC 21838 / DSM 41398 / FERM P-419 / JCM 4703 / NBRC 107858)</name>
    <dbReference type="NCBI Taxonomy" id="1081613"/>
    <lineage>
        <taxon>Bacteria</taxon>
        <taxon>Bacillati</taxon>
        <taxon>Actinomycetota</taxon>
        <taxon>Actinomycetes</taxon>
        <taxon>Kitasatosporales</taxon>
        <taxon>Streptomycetaceae</taxon>
        <taxon>Streptomyces</taxon>
    </lineage>
</organism>
<dbReference type="SUPFAM" id="SSF81301">
    <property type="entry name" value="Nucleotidyltransferase"/>
    <property type="match status" value="1"/>
</dbReference>
<evidence type="ECO:0000256" key="3">
    <source>
        <dbReference type="ARBA" id="ARBA00022741"/>
    </source>
</evidence>
<evidence type="ECO:0000313" key="7">
    <source>
        <dbReference type="Proteomes" id="UP000031523"/>
    </source>
</evidence>
<feature type="domain" description="cGAS/DncV-like nucleotidyltransferase C-terminal helical" evidence="5">
    <location>
        <begin position="182"/>
        <end position="297"/>
    </location>
</feature>
<evidence type="ECO:0000313" key="6">
    <source>
        <dbReference type="EMBL" id="AJE83639.1"/>
    </source>
</evidence>
<name>A0A0B5EPV2_STRA4</name>
<evidence type="ECO:0000256" key="4">
    <source>
        <dbReference type="ARBA" id="ARBA00023118"/>
    </source>
</evidence>
<proteinExistence type="predicted"/>
<keyword evidence="1" id="KW-0808">Transferase</keyword>
<dbReference type="Proteomes" id="UP000031523">
    <property type="component" value="Chromosome"/>
</dbReference>
<protein>
    <recommendedName>
        <fullName evidence="5">cGAS/DncV-like nucleotidyltransferase C-terminal helical domain-containing protein</fullName>
    </recommendedName>
</protein>
<dbReference type="KEGG" id="sals:SLNWT_3263"/>
<evidence type="ECO:0000256" key="2">
    <source>
        <dbReference type="ARBA" id="ARBA00022695"/>
    </source>
</evidence>
<dbReference type="InterPro" id="IPR006116">
    <property type="entry name" value="NT_2-5OAS_ClassI-CCAase"/>
</dbReference>
<keyword evidence="3" id="KW-0547">Nucleotide-binding</keyword>
<dbReference type="InterPro" id="IPR058909">
    <property type="entry name" value="CD_NTase_C"/>
</dbReference>
<evidence type="ECO:0000259" key="5">
    <source>
        <dbReference type="Pfam" id="PF26305"/>
    </source>
</evidence>
<evidence type="ECO:0000256" key="1">
    <source>
        <dbReference type="ARBA" id="ARBA00022679"/>
    </source>
</evidence>
<gene>
    <name evidence="6" type="ORF">SLNWT_3263</name>
</gene>
<dbReference type="InterPro" id="IPR043519">
    <property type="entry name" value="NT_sf"/>
</dbReference>
<dbReference type="CDD" id="cd05400">
    <property type="entry name" value="NT_2-5OAS_ClassI-CCAase"/>
    <property type="match status" value="1"/>
</dbReference>
<keyword evidence="2" id="KW-0548">Nucleotidyltransferase</keyword>
<dbReference type="EMBL" id="CP010519">
    <property type="protein sequence ID" value="AJE83639.1"/>
    <property type="molecule type" value="Genomic_DNA"/>
</dbReference>
<keyword evidence="7" id="KW-1185">Reference proteome</keyword>
<accession>A0A0B5EPV2</accession>
<keyword evidence="4" id="KW-0051">Antiviral defense</keyword>
<dbReference type="Pfam" id="PF26305">
    <property type="entry name" value="CD_NTase_C"/>
    <property type="match status" value="1"/>
</dbReference>